<dbReference type="RefSeq" id="WP_093338983.1">
    <property type="nucleotide sequence ID" value="NZ_FOUY01000005.1"/>
</dbReference>
<evidence type="ECO:0000313" key="3">
    <source>
        <dbReference type="Proteomes" id="UP000199614"/>
    </source>
</evidence>
<name>A0A1I4V013_PSUAM</name>
<evidence type="ECO:0008006" key="4">
    <source>
        <dbReference type="Google" id="ProtNLM"/>
    </source>
</evidence>
<dbReference type="OrthoDB" id="128043at2"/>
<dbReference type="STRING" id="260086.SAMN05216207_100593"/>
<keyword evidence="3" id="KW-1185">Reference proteome</keyword>
<dbReference type="AlphaFoldDB" id="A0A1I4V013"/>
<reference evidence="2 3" key="1">
    <citation type="submission" date="2016-10" db="EMBL/GenBank/DDBJ databases">
        <authorList>
            <person name="de Groot N.N."/>
        </authorList>
    </citation>
    <scope>NUCLEOTIDE SEQUENCE [LARGE SCALE GENOMIC DNA]</scope>
    <source>
        <strain evidence="2 3">CGMCC 4.1877</strain>
    </source>
</reference>
<evidence type="ECO:0000256" key="1">
    <source>
        <dbReference type="SAM" id="MobiDB-lite"/>
    </source>
</evidence>
<accession>A0A1I4V013</accession>
<organism evidence="2 3">
    <name type="scientific">Pseudonocardia ammonioxydans</name>
    <dbReference type="NCBI Taxonomy" id="260086"/>
    <lineage>
        <taxon>Bacteria</taxon>
        <taxon>Bacillati</taxon>
        <taxon>Actinomycetota</taxon>
        <taxon>Actinomycetes</taxon>
        <taxon>Pseudonocardiales</taxon>
        <taxon>Pseudonocardiaceae</taxon>
        <taxon>Pseudonocardia</taxon>
    </lineage>
</organism>
<evidence type="ECO:0000313" key="2">
    <source>
        <dbReference type="EMBL" id="SFM94564.1"/>
    </source>
</evidence>
<proteinExistence type="predicted"/>
<sequence length="305" mass="31591">MRRIAGSAGARLAGFGAASVLVFTGAWTAGGAVGALTAGAREPAGEEQALPARQASSVADAEPGGVLSTTAGYTLSPTRLVYPWREATEVEFTVTGSDGLPVTRFDDPGDGRPELDVAVVRRDVAGYTRLRATRGPDGIWRAPMTFPGEGVWRLYAGFTPTGGPRVDLGADVHVPGPYGAFQFPRENRSGSCGHGDQQVRVDGALLPGGRSRLFVTAARDGAPVTDLEPVDGGAFGRMTAVRQGDLARFPVRPEVTGAGPQDRAGPGIAFTASVPAAGSYRLFLDYRSGGELRSCEFTLPTAAGS</sequence>
<gene>
    <name evidence="2" type="ORF">SAMN05216207_100593</name>
</gene>
<protein>
    <recommendedName>
        <fullName evidence="4">Secreted protein</fullName>
    </recommendedName>
</protein>
<feature type="region of interest" description="Disordered" evidence="1">
    <location>
        <begin position="44"/>
        <end position="68"/>
    </location>
</feature>
<dbReference type="Proteomes" id="UP000199614">
    <property type="component" value="Unassembled WGS sequence"/>
</dbReference>
<dbReference type="EMBL" id="FOUY01000005">
    <property type="protein sequence ID" value="SFM94564.1"/>
    <property type="molecule type" value="Genomic_DNA"/>
</dbReference>